<dbReference type="RefSeq" id="WP_052233020.1">
    <property type="nucleotide sequence ID" value="NZ_JANKBY010000031.1"/>
</dbReference>
<sequence length="333" mass="37865">MNFSEFANILYPFCAEGQLPSEFVKTLVDKIMTSPVSKEDIEASENDTYNPLSLLKIDTLNRIYNGKHPISKRSASAIKGKIDKHQFATYINSKPIDVQLEMATSIQKHILDFDSDDVGESCAEVFSKVLDDIFTGNSHSTKSTSSVTKDKKHIHEVTATTVYLDHSDGKIHIGNESISIPKEFLPPDDIAVQENIYVNALFAAYGDAENREPITIDDLPSLSSKKYERNFKNQRKNFYKAEHLHRSVREVFVGSDKQFDILKNDTLEYIQETYEGDYKHGYERLIKVLERAVDSRTTSILDSVQNMISPSVRKGICHMLVNDKELTWVLDNE</sequence>
<gene>
    <name evidence="2" type="ORF">NSA58_04420</name>
</gene>
<reference evidence="2" key="1">
    <citation type="submission" date="2022-07" db="EMBL/GenBank/DDBJ databases">
        <title>Enhanced cultured diversity of the mouse gut microbiota enables custom-made synthetic communities.</title>
        <authorList>
            <person name="Afrizal A."/>
        </authorList>
    </citation>
    <scope>NUCLEOTIDE SEQUENCE</scope>
    <source>
        <strain evidence="2">DSM 29186</strain>
    </source>
</reference>
<organism evidence="2 3">
    <name type="scientific">Terrisporobacter muris</name>
    <dbReference type="NCBI Taxonomy" id="2963284"/>
    <lineage>
        <taxon>Bacteria</taxon>
        <taxon>Bacillati</taxon>
        <taxon>Bacillota</taxon>
        <taxon>Clostridia</taxon>
        <taxon>Peptostreptococcales</taxon>
        <taxon>Peptostreptococcaceae</taxon>
        <taxon>Terrisporobacter</taxon>
    </lineage>
</organism>
<proteinExistence type="predicted"/>
<keyword evidence="3" id="KW-1185">Reference proteome</keyword>
<protein>
    <recommendedName>
        <fullName evidence="1">ABC-three component systems C-terminal domain-containing protein</fullName>
    </recommendedName>
</protein>
<dbReference type="Pfam" id="PF20282">
    <property type="entry name" value="CTD6"/>
    <property type="match status" value="1"/>
</dbReference>
<evidence type="ECO:0000313" key="3">
    <source>
        <dbReference type="Proteomes" id="UP001140817"/>
    </source>
</evidence>
<dbReference type="InterPro" id="IPR046914">
    <property type="entry name" value="ABC-3C_CTD6"/>
</dbReference>
<evidence type="ECO:0000259" key="1">
    <source>
        <dbReference type="Pfam" id="PF20282"/>
    </source>
</evidence>
<dbReference type="EMBL" id="JANKBY010000031">
    <property type="protein sequence ID" value="MCR1822025.1"/>
    <property type="molecule type" value="Genomic_DNA"/>
</dbReference>
<feature type="domain" description="ABC-three component systems C-terminal" evidence="1">
    <location>
        <begin position="194"/>
        <end position="328"/>
    </location>
</feature>
<dbReference type="Proteomes" id="UP001140817">
    <property type="component" value="Unassembled WGS sequence"/>
</dbReference>
<accession>A0A9X2M9W3</accession>
<evidence type="ECO:0000313" key="2">
    <source>
        <dbReference type="EMBL" id="MCR1822025.1"/>
    </source>
</evidence>
<name>A0A9X2M9W3_9FIRM</name>
<comment type="caution">
    <text evidence="2">The sequence shown here is derived from an EMBL/GenBank/DDBJ whole genome shotgun (WGS) entry which is preliminary data.</text>
</comment>
<dbReference type="AlphaFoldDB" id="A0A9X2M9W3"/>